<dbReference type="InterPro" id="IPR029058">
    <property type="entry name" value="AB_hydrolase_fold"/>
</dbReference>
<dbReference type="PANTHER" id="PTHR43798:SF29">
    <property type="entry name" value="AB HYDROLASE-1 DOMAIN-CONTAINING PROTEIN"/>
    <property type="match status" value="1"/>
</dbReference>
<dbReference type="Proteomes" id="UP000665026">
    <property type="component" value="Chromosome"/>
</dbReference>
<evidence type="ECO:0000313" key="3">
    <source>
        <dbReference type="Proteomes" id="UP000665026"/>
    </source>
</evidence>
<dbReference type="KEGG" id="cact:HZ995_05410"/>
<feature type="domain" description="AB hydrolase-1" evidence="1">
    <location>
        <begin position="6"/>
        <end position="220"/>
    </location>
</feature>
<dbReference type="GO" id="GO:0016787">
    <property type="term" value="F:hydrolase activity"/>
    <property type="evidence" value="ECO:0007669"/>
    <property type="project" value="UniProtKB-KW"/>
</dbReference>
<dbReference type="Pfam" id="PF12697">
    <property type="entry name" value="Abhydrolase_6"/>
    <property type="match status" value="1"/>
</dbReference>
<evidence type="ECO:0000259" key="1">
    <source>
        <dbReference type="Pfam" id="PF12697"/>
    </source>
</evidence>
<dbReference type="RefSeq" id="WP_209357644.1">
    <property type="nucleotide sequence ID" value="NZ_CP060010.1"/>
</dbReference>
<dbReference type="EMBL" id="CP060010">
    <property type="protein sequence ID" value="QTN36948.1"/>
    <property type="molecule type" value="Genomic_DNA"/>
</dbReference>
<dbReference type="InterPro" id="IPR000073">
    <property type="entry name" value="AB_hydrolase_1"/>
</dbReference>
<keyword evidence="2" id="KW-0378">Hydrolase</keyword>
<dbReference type="PRINTS" id="PR00111">
    <property type="entry name" value="ABHYDROLASE"/>
</dbReference>
<gene>
    <name evidence="2" type="ORF">HZ995_05410</name>
</gene>
<reference evidence="2" key="1">
    <citation type="submission" date="2020-07" db="EMBL/GenBank/DDBJ databases">
        <title>Genome sequences of bacteria associated with the marine, planktonic diatom Thalassiosira profunda strain ECT2AJA-044.</title>
        <authorList>
            <person name="Gargas C.B."/>
            <person name="Roberts W.R."/>
            <person name="Alverson A.J."/>
        </authorList>
    </citation>
    <scope>NUCLEOTIDE SEQUENCE</scope>
    <source>
        <strain evidence="2">ECT2AJA-044</strain>
    </source>
</reference>
<evidence type="ECO:0000313" key="2">
    <source>
        <dbReference type="EMBL" id="QTN36948.1"/>
    </source>
</evidence>
<dbReference type="Gene3D" id="3.40.50.1820">
    <property type="entry name" value="alpha/beta hydrolase"/>
    <property type="match status" value="1"/>
</dbReference>
<accession>A0A975ERQ1</accession>
<sequence length="232" mass="25505">MQPTLVLIPGLLSDNSVWEPVAALADMPTYFADATKDPSIESMAARVVSETKGPLIVVGHSMGGRIAMEVTRQAPDRVTRLVLANTGHHPLKDGETEKRQAKIDEGYADFAGMIKGWLPPMMAASRHDDTALIDSLTSMALEIGPEVHEQQIKALVNRPNATEYLPQVSCPVLLLTGTEDVWSPEKQHREIQEMVADAELHVVENAGHFLPVEQPDLTAELITNWLNCKEEE</sequence>
<dbReference type="InterPro" id="IPR050266">
    <property type="entry name" value="AB_hydrolase_sf"/>
</dbReference>
<dbReference type="PANTHER" id="PTHR43798">
    <property type="entry name" value="MONOACYLGLYCEROL LIPASE"/>
    <property type="match status" value="1"/>
</dbReference>
<name>A0A975ERQ1_9RHOB</name>
<protein>
    <submittedName>
        <fullName evidence="2">Alpha/beta hydrolase</fullName>
    </submittedName>
</protein>
<proteinExistence type="predicted"/>
<dbReference type="AlphaFoldDB" id="A0A975ERQ1"/>
<dbReference type="SUPFAM" id="SSF53474">
    <property type="entry name" value="alpha/beta-Hydrolases"/>
    <property type="match status" value="1"/>
</dbReference>
<organism evidence="2 3">
    <name type="scientific">Cognatishimia activa</name>
    <dbReference type="NCBI Taxonomy" id="1715691"/>
    <lineage>
        <taxon>Bacteria</taxon>
        <taxon>Pseudomonadati</taxon>
        <taxon>Pseudomonadota</taxon>
        <taxon>Alphaproteobacteria</taxon>
        <taxon>Rhodobacterales</taxon>
        <taxon>Paracoccaceae</taxon>
        <taxon>Cognatishimia</taxon>
    </lineage>
</organism>